<dbReference type="CDD" id="cd22055">
    <property type="entry name" value="NAC_BTF3"/>
    <property type="match status" value="1"/>
</dbReference>
<name>A0AAW1NGI2_SAPOF</name>
<dbReference type="AlphaFoldDB" id="A0AAW1NGI2"/>
<dbReference type="Proteomes" id="UP001443914">
    <property type="component" value="Unassembled WGS sequence"/>
</dbReference>
<evidence type="ECO:0000313" key="4">
    <source>
        <dbReference type="Proteomes" id="UP001443914"/>
    </source>
</evidence>
<feature type="domain" description="NAC-A/B" evidence="2">
    <location>
        <begin position="137"/>
        <end position="192"/>
    </location>
</feature>
<dbReference type="EMBL" id="JBDFQZ010000001">
    <property type="protein sequence ID" value="KAK9757682.1"/>
    <property type="molecule type" value="Genomic_DNA"/>
</dbReference>
<sequence>MEEAEPIKVVRSAVSGFLLKRFEERQMFTPIDTEDMMYFLKKDRLLAPFEKRALLEVGQEDEDEDEILISALNYALVSIQADTEAVNCYYRGNSDDVYKERVCVLAIQPDKLVNELLPVSLHLEDLALSPEELFPNLDELQALELERLRALRAENYYMNIFKDDEVIQFQTPKVQASIGANTWVVSGSPQTKKLQDILPGIINQLGPDNLENLRKLAEQFRTVHLMQTQKAVDLTLLMRTMTRFQIL</sequence>
<dbReference type="Pfam" id="PF01849">
    <property type="entry name" value="NAC"/>
    <property type="match status" value="1"/>
</dbReference>
<accession>A0AAW1NGI2</accession>
<organism evidence="3 4">
    <name type="scientific">Saponaria officinalis</name>
    <name type="common">Common soapwort</name>
    <name type="synonym">Lychnis saponaria</name>
    <dbReference type="NCBI Taxonomy" id="3572"/>
    <lineage>
        <taxon>Eukaryota</taxon>
        <taxon>Viridiplantae</taxon>
        <taxon>Streptophyta</taxon>
        <taxon>Embryophyta</taxon>
        <taxon>Tracheophyta</taxon>
        <taxon>Spermatophyta</taxon>
        <taxon>Magnoliopsida</taxon>
        <taxon>eudicotyledons</taxon>
        <taxon>Gunneridae</taxon>
        <taxon>Pentapetalae</taxon>
        <taxon>Caryophyllales</taxon>
        <taxon>Caryophyllaceae</taxon>
        <taxon>Caryophylleae</taxon>
        <taxon>Saponaria</taxon>
    </lineage>
</organism>
<comment type="caution">
    <text evidence="3">The sequence shown here is derived from an EMBL/GenBank/DDBJ whole genome shotgun (WGS) entry which is preliminary data.</text>
</comment>
<dbReference type="Gene3D" id="2.20.70.30">
    <property type="entry name" value="Nascent polypeptide-associated complex domain"/>
    <property type="match status" value="1"/>
</dbReference>
<dbReference type="FunFam" id="2.20.70.30:FF:000001">
    <property type="entry name" value="Transcription factor BTF3 homolog"/>
    <property type="match status" value="1"/>
</dbReference>
<dbReference type="InterPro" id="IPR038187">
    <property type="entry name" value="NAC_A/B_dom_sf"/>
</dbReference>
<reference evidence="3" key="1">
    <citation type="submission" date="2024-03" db="EMBL/GenBank/DDBJ databases">
        <title>WGS assembly of Saponaria officinalis var. Norfolk2.</title>
        <authorList>
            <person name="Jenkins J."/>
            <person name="Shu S."/>
            <person name="Grimwood J."/>
            <person name="Barry K."/>
            <person name="Goodstein D."/>
            <person name="Schmutz J."/>
            <person name="Leebens-Mack J."/>
            <person name="Osbourn A."/>
        </authorList>
    </citation>
    <scope>NUCLEOTIDE SEQUENCE [LARGE SCALE GENOMIC DNA]</scope>
    <source>
        <strain evidence="3">JIC</strain>
    </source>
</reference>
<evidence type="ECO:0000259" key="2">
    <source>
        <dbReference type="SMART" id="SM01407"/>
    </source>
</evidence>
<dbReference type="InterPro" id="IPR002715">
    <property type="entry name" value="Nas_poly-pep-assoc_cplx_dom"/>
</dbReference>
<gene>
    <name evidence="3" type="ORF">RND81_01G179100</name>
</gene>
<dbReference type="SMART" id="SM01407">
    <property type="entry name" value="NAC"/>
    <property type="match status" value="1"/>
</dbReference>
<dbReference type="InterPro" id="IPR039370">
    <property type="entry name" value="BTF3"/>
</dbReference>
<comment type="similarity">
    <text evidence="1">Belongs to the NAC-beta family.</text>
</comment>
<evidence type="ECO:0000256" key="1">
    <source>
        <dbReference type="ARBA" id="ARBA00005296"/>
    </source>
</evidence>
<evidence type="ECO:0000313" key="3">
    <source>
        <dbReference type="EMBL" id="KAK9757682.1"/>
    </source>
</evidence>
<proteinExistence type="inferred from homology"/>
<protein>
    <recommendedName>
        <fullName evidence="2">NAC-A/B domain-containing protein</fullName>
    </recommendedName>
</protein>
<dbReference type="PANTHER" id="PTHR10351">
    <property type="entry name" value="TRANSCRIPTION FACTOR BTF3 FAMILY MEMBER"/>
    <property type="match status" value="1"/>
</dbReference>
<keyword evidence="4" id="KW-1185">Reference proteome</keyword>